<evidence type="ECO:0000256" key="7">
    <source>
        <dbReference type="ARBA" id="ARBA00022989"/>
    </source>
</evidence>
<evidence type="ECO:0000256" key="8">
    <source>
        <dbReference type="ARBA" id="ARBA00023136"/>
    </source>
</evidence>
<keyword evidence="7 14" id="KW-1133">Transmembrane helix</keyword>
<evidence type="ECO:0000256" key="3">
    <source>
        <dbReference type="ARBA" id="ARBA00022481"/>
    </source>
</evidence>
<dbReference type="InterPro" id="IPR001594">
    <property type="entry name" value="Palmitoyltrfase_DHHC"/>
</dbReference>
<comment type="similarity">
    <text evidence="12">Belongs to the DHHC palmitoyltransferase family. ERF2/ZDHHC9 subfamily.</text>
</comment>
<evidence type="ECO:0000256" key="6">
    <source>
        <dbReference type="ARBA" id="ARBA00022692"/>
    </source>
</evidence>
<feature type="region of interest" description="Disordered" evidence="15">
    <location>
        <begin position="328"/>
        <end position="446"/>
    </location>
</feature>
<reference evidence="17 18" key="1">
    <citation type="submission" date="2019-09" db="EMBL/GenBank/DDBJ databases">
        <title>Bird 10,000 Genomes (B10K) Project - Family phase.</title>
        <authorList>
            <person name="Zhang G."/>
        </authorList>
    </citation>
    <scope>NUCLEOTIDE SEQUENCE [LARGE SCALE GENOMIC DNA]</scope>
    <source>
        <strain evidence="17">B10K-DU-008-62</strain>
        <tissue evidence="17">Mixed tissue sample</tissue>
    </source>
</reference>
<evidence type="ECO:0000256" key="13">
    <source>
        <dbReference type="ARBA" id="ARBA00047790"/>
    </source>
</evidence>
<comment type="caution">
    <text evidence="17">The sequence shown here is derived from an EMBL/GenBank/DDBJ whole genome shotgun (WGS) entry which is preliminary data.</text>
</comment>
<evidence type="ECO:0000256" key="9">
    <source>
        <dbReference type="ARBA" id="ARBA00023139"/>
    </source>
</evidence>
<keyword evidence="5 14" id="KW-0808">Transferase</keyword>
<dbReference type="EC" id="2.3.1.225" evidence="14"/>
<keyword evidence="10" id="KW-0449">Lipoprotein</keyword>
<evidence type="ECO:0000256" key="15">
    <source>
        <dbReference type="SAM" id="MobiDB-lite"/>
    </source>
</evidence>
<protein>
    <recommendedName>
        <fullName evidence="14">Palmitoyltransferase</fullName>
        <ecNumber evidence="14">2.3.1.225</ecNumber>
    </recommendedName>
</protein>
<feature type="transmembrane region" description="Helical" evidence="14">
    <location>
        <begin position="186"/>
        <end position="211"/>
    </location>
</feature>
<comment type="domain">
    <text evidence="14">The DHHC domain is required for palmitoyltransferase activity.</text>
</comment>
<dbReference type="Pfam" id="PF01529">
    <property type="entry name" value="DHHC"/>
    <property type="match status" value="1"/>
</dbReference>
<evidence type="ECO:0000256" key="1">
    <source>
        <dbReference type="ARBA" id="ARBA00004651"/>
    </source>
</evidence>
<comment type="catalytic activity">
    <reaction evidence="13">
        <text>L-cysteinyl-[protein] + hexadecanoyl-CoA = S-hexadecanoyl-L-cysteinyl-[protein] + CoA</text>
        <dbReference type="Rhea" id="RHEA:36683"/>
        <dbReference type="Rhea" id="RHEA-COMP:10131"/>
        <dbReference type="Rhea" id="RHEA-COMP:11032"/>
        <dbReference type="ChEBI" id="CHEBI:29950"/>
        <dbReference type="ChEBI" id="CHEBI:57287"/>
        <dbReference type="ChEBI" id="CHEBI:57379"/>
        <dbReference type="ChEBI" id="CHEBI:74151"/>
        <dbReference type="EC" id="2.3.1.225"/>
    </reaction>
    <physiologicalReaction direction="left-to-right" evidence="13">
        <dbReference type="Rhea" id="RHEA:36684"/>
    </physiologicalReaction>
</comment>
<accession>A0A7L0UGG1</accession>
<dbReference type="AlphaFoldDB" id="A0A7L0UGG1"/>
<gene>
    <name evidence="17" type="primary">Zdhhc5</name>
    <name evidence="17" type="ORF">CHOACU_R09340</name>
</gene>
<feature type="transmembrane region" description="Helical" evidence="14">
    <location>
        <begin position="223"/>
        <end position="248"/>
    </location>
</feature>
<evidence type="ECO:0000256" key="10">
    <source>
        <dbReference type="ARBA" id="ARBA00023288"/>
    </source>
</evidence>
<keyword evidence="3" id="KW-0488">Methylation</keyword>
<evidence type="ECO:0000256" key="5">
    <source>
        <dbReference type="ARBA" id="ARBA00022679"/>
    </source>
</evidence>
<sequence length="760" mass="82716">MPAASGKRFKPSKYIPVSAAAIFLVGATTLFFAFTCPGLSLYISPVIPVYNAVVFLFVLANFSMATFMDPGIFPRAEEDEDKEDDFRAPLYKTVEIKGIQVRMKWCATCRFYRPPRCSHCSVCDNCVEVRNRRVLRPLRFHVEFNTECGQEALAAQPLTVSSPHQQEFDHHCPWVNNCIGRRNYRYFFLFLLSLTTHIMGVFGFGLLYVLYQVEELSGVRMAVTMVVMCVAGLFFIPVAGLTGFHVVLVARGRTTNEQVTGKFRGGVNPFTNGCCKNVGRVLCSSPAPRYLGRPKAEQTVLVRPPFLRPELSDGQITVKIMDNGIQTELKRTKSKGSLEVTESQSADAEPPPPPKPDLSRYTGLRTHLTLATNEDSSLLGKDSPPTPTMYKYRPGYSSSSSSAALPHSTSAKLSRVNSLKEPNSICDSSHKPSYRSEPSLEPESFRSPTFGKSFHFDPLSSGSRSSSLKSAQGTGFEMGHLQSIRSEGTTSTSYKSLVNQTRNGSLSYDSLLTPSDSPDFESVQAAPEPDPPVGYTSPFLSARIAQQRETDLHGRFASAVSPKHAPPREPSPVRYDNLSRHIVASIQEREKLLQQPPAPGREEDAGLVDSGIQSTPGSSNAPRTSSSSDDSKRSPLGKNPLTRPAPPRFGKPEPPQALRVRSLGSPDQPAAPHLGKSVSYSSQKPAPQASVPETEEVALQPLLAPKDEVQMRTAYSKSNGQPKSLGSAPPGPGQMPLSSPTRGGVKKVSGVGGTTYEISV</sequence>
<keyword evidence="9" id="KW-0564">Palmitate</keyword>
<dbReference type="PROSITE" id="PS50216">
    <property type="entry name" value="DHHC"/>
    <property type="match status" value="2"/>
</dbReference>
<dbReference type="Proteomes" id="UP000568556">
    <property type="component" value="Unassembled WGS sequence"/>
</dbReference>
<dbReference type="OrthoDB" id="4096362at2759"/>
<feature type="transmembrane region" description="Helical" evidence="14">
    <location>
        <begin position="21"/>
        <end position="43"/>
    </location>
</feature>
<feature type="compositionally biased region" description="Polar residues" evidence="15">
    <location>
        <begin position="506"/>
        <end position="516"/>
    </location>
</feature>
<dbReference type="GO" id="GO:0005886">
    <property type="term" value="C:plasma membrane"/>
    <property type="evidence" value="ECO:0007669"/>
    <property type="project" value="UniProtKB-SubCell"/>
</dbReference>
<comment type="subcellular location">
    <subcellularLocation>
        <location evidence="1">Cell membrane</location>
        <topology evidence="1">Multi-pass membrane protein</topology>
    </subcellularLocation>
</comment>
<name>A0A7L0UGG1_CHOAC</name>
<dbReference type="PANTHER" id="PTHR12349">
    <property type="entry name" value="ANKYRIN REPEAT AND LEM DOMAIN-CONTAINING PROTEIN 2"/>
    <property type="match status" value="1"/>
</dbReference>
<feature type="transmembrane region" description="Helical" evidence="14">
    <location>
        <begin position="49"/>
        <end position="68"/>
    </location>
</feature>
<evidence type="ECO:0000313" key="18">
    <source>
        <dbReference type="Proteomes" id="UP000568556"/>
    </source>
</evidence>
<keyword evidence="18" id="KW-1185">Reference proteome</keyword>
<feature type="region of interest" description="Disordered" evidence="15">
    <location>
        <begin position="586"/>
        <end position="760"/>
    </location>
</feature>
<proteinExistence type="inferred from homology"/>
<feature type="non-terminal residue" evidence="17">
    <location>
        <position position="1"/>
    </location>
</feature>
<evidence type="ECO:0000256" key="14">
    <source>
        <dbReference type="RuleBase" id="RU079119"/>
    </source>
</evidence>
<evidence type="ECO:0000256" key="12">
    <source>
        <dbReference type="ARBA" id="ARBA00023463"/>
    </source>
</evidence>
<dbReference type="GO" id="GO:0019706">
    <property type="term" value="F:protein-cysteine S-palmitoyltransferase activity"/>
    <property type="evidence" value="ECO:0007669"/>
    <property type="project" value="UniProtKB-EC"/>
</dbReference>
<keyword evidence="11 14" id="KW-0012">Acyltransferase</keyword>
<keyword evidence="8 14" id="KW-0472">Membrane</keyword>
<feature type="compositionally biased region" description="Polar residues" evidence="15">
    <location>
        <begin position="415"/>
        <end position="427"/>
    </location>
</feature>
<evidence type="ECO:0000256" key="2">
    <source>
        <dbReference type="ARBA" id="ARBA00022475"/>
    </source>
</evidence>
<feature type="domain" description="Palmitoyltransferase DHHC" evidence="16">
    <location>
        <begin position="167"/>
        <end position="260"/>
    </location>
</feature>
<feature type="compositionally biased region" description="Pro residues" evidence="15">
    <location>
        <begin position="643"/>
        <end position="655"/>
    </location>
</feature>
<evidence type="ECO:0000256" key="11">
    <source>
        <dbReference type="ARBA" id="ARBA00023315"/>
    </source>
</evidence>
<feature type="compositionally biased region" description="Polar residues" evidence="15">
    <location>
        <begin position="713"/>
        <end position="724"/>
    </location>
</feature>
<organism evidence="17 18">
    <name type="scientific">Chordeiles acutipennis</name>
    <name type="common">Lesser nighthawk</name>
    <name type="synonym">Caprimulgus acutipennis</name>
    <dbReference type="NCBI Taxonomy" id="118183"/>
    <lineage>
        <taxon>Eukaryota</taxon>
        <taxon>Metazoa</taxon>
        <taxon>Chordata</taxon>
        <taxon>Craniata</taxon>
        <taxon>Vertebrata</taxon>
        <taxon>Euteleostomi</taxon>
        <taxon>Archelosauria</taxon>
        <taxon>Archosauria</taxon>
        <taxon>Dinosauria</taxon>
        <taxon>Saurischia</taxon>
        <taxon>Theropoda</taxon>
        <taxon>Coelurosauria</taxon>
        <taxon>Aves</taxon>
        <taxon>Neognathae</taxon>
        <taxon>Neoaves</taxon>
        <taxon>Strisores</taxon>
        <taxon>Caprimulgiformes</taxon>
        <taxon>Caprimulgidae</taxon>
        <taxon>Chordeilinae</taxon>
        <taxon>Chordeiles</taxon>
    </lineage>
</organism>
<feature type="compositionally biased region" description="Low complexity" evidence="15">
    <location>
        <begin position="618"/>
        <end position="628"/>
    </location>
</feature>
<evidence type="ECO:0000259" key="16">
    <source>
        <dbReference type="Pfam" id="PF01529"/>
    </source>
</evidence>
<feature type="non-terminal residue" evidence="17">
    <location>
        <position position="760"/>
    </location>
</feature>
<evidence type="ECO:0000313" key="17">
    <source>
        <dbReference type="EMBL" id="NXL65318.1"/>
    </source>
</evidence>
<evidence type="ECO:0000256" key="4">
    <source>
        <dbReference type="ARBA" id="ARBA00022553"/>
    </source>
</evidence>
<feature type="compositionally biased region" description="Low complexity" evidence="15">
    <location>
        <begin position="397"/>
        <end position="411"/>
    </location>
</feature>
<dbReference type="PANTHER" id="PTHR12349:SF3">
    <property type="entry name" value="PALMITOYLTRANSFERASE ZDHHC5"/>
    <property type="match status" value="1"/>
</dbReference>
<keyword evidence="2" id="KW-1003">Cell membrane</keyword>
<keyword evidence="4" id="KW-0597">Phosphoprotein</keyword>
<dbReference type="EMBL" id="VXAQ01001232">
    <property type="protein sequence ID" value="NXL65318.1"/>
    <property type="molecule type" value="Genomic_DNA"/>
</dbReference>
<keyword evidence="6 14" id="KW-0812">Transmembrane</keyword>
<feature type="region of interest" description="Disordered" evidence="15">
    <location>
        <begin position="506"/>
        <end position="550"/>
    </location>
</feature>